<dbReference type="EMBL" id="AHON02000063">
    <property type="protein sequence ID" value="EKO32681.1"/>
    <property type="molecule type" value="Genomic_DNA"/>
</dbReference>
<sequence length="139" mass="15474">MFNALPDLKALVGIKSSDLDMNDSTQLTTGKTEFEEFLESVADNALKLIESWGYSVPTAPFPRELRRAEVLLVKAEIIEEHGLLDVVDPAEFQVGGQNGERRKYQKLSSDERGEKAASFRNRAYVTLFGRQPEPGPAFA</sequence>
<organism evidence="1 2">
    <name type="scientific">Leptospira santarosai str. MOR084</name>
    <dbReference type="NCBI Taxonomy" id="1049984"/>
    <lineage>
        <taxon>Bacteria</taxon>
        <taxon>Pseudomonadati</taxon>
        <taxon>Spirochaetota</taxon>
        <taxon>Spirochaetia</taxon>
        <taxon>Leptospirales</taxon>
        <taxon>Leptospiraceae</taxon>
        <taxon>Leptospira</taxon>
    </lineage>
</organism>
<dbReference type="AlphaFoldDB" id="A0A0E2BMX8"/>
<dbReference type="GeneID" id="29741255"/>
<dbReference type="RefSeq" id="WP_004458528.1">
    <property type="nucleotide sequence ID" value="NZ_AHON02000063.1"/>
</dbReference>
<dbReference type="Proteomes" id="UP000006329">
    <property type="component" value="Unassembled WGS sequence"/>
</dbReference>
<proteinExistence type="predicted"/>
<protein>
    <submittedName>
        <fullName evidence="1">Uncharacterized protein</fullName>
    </submittedName>
</protein>
<name>A0A0E2BMX8_9LEPT</name>
<comment type="caution">
    <text evidence="1">The sequence shown here is derived from an EMBL/GenBank/DDBJ whole genome shotgun (WGS) entry which is preliminary data.</text>
</comment>
<reference evidence="1" key="1">
    <citation type="submission" date="2012-10" db="EMBL/GenBank/DDBJ databases">
        <authorList>
            <person name="Harkins D.M."/>
            <person name="Durkin A.S."/>
            <person name="Brinkac L.M."/>
            <person name="Haft D.H."/>
            <person name="Selengut J.D."/>
            <person name="Sanka R."/>
            <person name="DePew J."/>
            <person name="Purushe J."/>
            <person name="Matthias M.A."/>
            <person name="Vinetz J.M."/>
            <person name="Sutton G.G."/>
            <person name="Nierman W.C."/>
            <person name="Fouts D.E."/>
        </authorList>
    </citation>
    <scope>NUCLEOTIDE SEQUENCE [LARGE SCALE GENOMIC DNA]</scope>
    <source>
        <strain evidence="1">MOR084</strain>
    </source>
</reference>
<keyword evidence="2" id="KW-1185">Reference proteome</keyword>
<evidence type="ECO:0000313" key="2">
    <source>
        <dbReference type="Proteomes" id="UP000006329"/>
    </source>
</evidence>
<accession>A0A0E2BMX8</accession>
<evidence type="ECO:0000313" key="1">
    <source>
        <dbReference type="EMBL" id="EKO32681.1"/>
    </source>
</evidence>
<gene>
    <name evidence="1" type="ORF">LEP1GSC179_3005</name>
</gene>